<evidence type="ECO:0000313" key="2">
    <source>
        <dbReference type="Proteomes" id="UP000533724"/>
    </source>
</evidence>
<dbReference type="Proteomes" id="UP000533724">
    <property type="component" value="Unassembled WGS sequence"/>
</dbReference>
<name>A0A7W6UF45_9HYPH</name>
<gene>
    <name evidence="1" type="ORF">GGE15_000239</name>
</gene>
<reference evidence="1 2" key="1">
    <citation type="submission" date="2020-08" db="EMBL/GenBank/DDBJ databases">
        <title>Genomic Encyclopedia of Type Strains, Phase IV (KMG-V): Genome sequencing to study the core and pangenomes of soil and plant-associated prokaryotes.</title>
        <authorList>
            <person name="Whitman W."/>
        </authorList>
    </citation>
    <scope>NUCLEOTIDE SEQUENCE [LARGE SCALE GENOMIC DNA]</scope>
    <source>
        <strain evidence="1 2">SEMIA 414</strain>
    </source>
</reference>
<organism evidence="1 2">
    <name type="scientific">Rhizobium esperanzae</name>
    <dbReference type="NCBI Taxonomy" id="1967781"/>
    <lineage>
        <taxon>Bacteria</taxon>
        <taxon>Pseudomonadati</taxon>
        <taxon>Pseudomonadota</taxon>
        <taxon>Alphaproteobacteria</taxon>
        <taxon>Hyphomicrobiales</taxon>
        <taxon>Rhizobiaceae</taxon>
        <taxon>Rhizobium/Agrobacterium group</taxon>
        <taxon>Rhizobium</taxon>
    </lineage>
</organism>
<protein>
    <submittedName>
        <fullName evidence="1">Uncharacterized protein (DUF1330 family)</fullName>
    </submittedName>
</protein>
<sequence>MARGYRIAQVTVTDPDAYGACARAADADFILIEGAD</sequence>
<comment type="caution">
    <text evidence="1">The sequence shown here is derived from an EMBL/GenBank/DDBJ whole genome shotgun (WGS) entry which is preliminary data.</text>
</comment>
<dbReference type="EMBL" id="JACIHI010000001">
    <property type="protein sequence ID" value="MBB4437008.1"/>
    <property type="molecule type" value="Genomic_DNA"/>
</dbReference>
<proteinExistence type="predicted"/>
<evidence type="ECO:0000313" key="1">
    <source>
        <dbReference type="EMBL" id="MBB4437008.1"/>
    </source>
</evidence>
<dbReference type="AlphaFoldDB" id="A0A7W6UF45"/>
<accession>A0A7W6UF45</accession>